<dbReference type="GO" id="GO:0061542">
    <property type="term" value="F:3-demethylubiquinol 3-O-methyltransferase activity"/>
    <property type="evidence" value="ECO:0007669"/>
    <property type="project" value="UniProtKB-UniRule"/>
</dbReference>
<feature type="binding site" evidence="5">
    <location>
        <position position="101"/>
    </location>
    <ligand>
        <name>S-adenosyl-L-methionine</name>
        <dbReference type="ChEBI" id="CHEBI:59789"/>
    </ligand>
</feature>
<evidence type="ECO:0000313" key="8">
    <source>
        <dbReference type="Proteomes" id="UP000275281"/>
    </source>
</evidence>
<evidence type="ECO:0000256" key="3">
    <source>
        <dbReference type="ARBA" id="ARBA00022688"/>
    </source>
</evidence>
<comment type="catalytic activity">
    <reaction evidence="5">
        <text>a 3-demethylubiquinol + S-adenosyl-L-methionine = a ubiquinol + S-adenosyl-L-homocysteine + H(+)</text>
        <dbReference type="Rhea" id="RHEA:44380"/>
        <dbReference type="Rhea" id="RHEA-COMP:9566"/>
        <dbReference type="Rhea" id="RHEA-COMP:10914"/>
        <dbReference type="ChEBI" id="CHEBI:15378"/>
        <dbReference type="ChEBI" id="CHEBI:17976"/>
        <dbReference type="ChEBI" id="CHEBI:57856"/>
        <dbReference type="ChEBI" id="CHEBI:59789"/>
        <dbReference type="ChEBI" id="CHEBI:84422"/>
        <dbReference type="EC" id="2.1.1.64"/>
    </reaction>
</comment>
<dbReference type="CDD" id="cd02440">
    <property type="entry name" value="AdoMet_MTases"/>
    <property type="match status" value="1"/>
</dbReference>
<evidence type="ECO:0000313" key="7">
    <source>
        <dbReference type="EMBL" id="RPJ65245.1"/>
    </source>
</evidence>
<keyword evidence="2 5" id="KW-0808">Transferase</keyword>
<dbReference type="GO" id="GO:0032259">
    <property type="term" value="P:methylation"/>
    <property type="evidence" value="ECO:0007669"/>
    <property type="project" value="UniProtKB-KW"/>
</dbReference>
<dbReference type="EC" id="2.1.1.222" evidence="5"/>
<dbReference type="RefSeq" id="WP_124028792.1">
    <property type="nucleotide sequence ID" value="NZ_JBHRSN010000014.1"/>
</dbReference>
<dbReference type="Pfam" id="PF08241">
    <property type="entry name" value="Methyltransf_11"/>
    <property type="match status" value="1"/>
</dbReference>
<dbReference type="EC" id="2.1.1.64" evidence="5"/>
<keyword evidence="4 5" id="KW-0949">S-adenosyl-L-methionine</keyword>
<protein>
    <recommendedName>
        <fullName evidence="5">Ubiquinone biosynthesis O-methyltransferase</fullName>
    </recommendedName>
    <alternativeName>
        <fullName evidence="5">2-polyprenyl-6-hydroxyphenol methylase</fullName>
        <ecNumber evidence="5">2.1.1.222</ecNumber>
    </alternativeName>
    <alternativeName>
        <fullName evidence="5">3-demethylubiquinone 3-O-methyltransferase</fullName>
        <ecNumber evidence="5">2.1.1.64</ecNumber>
    </alternativeName>
</protein>
<comment type="pathway">
    <text evidence="5">Cofactor biosynthesis; ubiquinone biosynthesis.</text>
</comment>
<dbReference type="GO" id="GO:0010420">
    <property type="term" value="F:polyprenyldihydroxybenzoate methyltransferase activity"/>
    <property type="evidence" value="ECO:0007669"/>
    <property type="project" value="InterPro"/>
</dbReference>
<name>A0A3N5Y9F2_9ALTE</name>
<evidence type="ECO:0000256" key="1">
    <source>
        <dbReference type="ARBA" id="ARBA00022603"/>
    </source>
</evidence>
<dbReference type="InterPro" id="IPR029063">
    <property type="entry name" value="SAM-dependent_MTases_sf"/>
</dbReference>
<dbReference type="OrthoDB" id="9801538at2"/>
<dbReference type="HAMAP" id="MF_00472">
    <property type="entry name" value="UbiG"/>
    <property type="match status" value="1"/>
</dbReference>
<dbReference type="NCBIfam" id="TIGR01983">
    <property type="entry name" value="UbiG"/>
    <property type="match status" value="1"/>
</dbReference>
<keyword evidence="3 5" id="KW-0831">Ubiquinone biosynthesis</keyword>
<evidence type="ECO:0000256" key="5">
    <source>
        <dbReference type="HAMAP-Rule" id="MF_00472"/>
    </source>
</evidence>
<proteinExistence type="inferred from homology"/>
<dbReference type="UniPathway" id="UPA00232"/>
<feature type="domain" description="Methyltransferase type 11" evidence="6">
    <location>
        <begin position="77"/>
        <end position="172"/>
    </location>
</feature>
<dbReference type="Proteomes" id="UP000275281">
    <property type="component" value="Unassembled WGS sequence"/>
</dbReference>
<feature type="binding site" evidence="5">
    <location>
        <position position="80"/>
    </location>
    <ligand>
        <name>S-adenosyl-L-methionine</name>
        <dbReference type="ChEBI" id="CHEBI:59789"/>
    </ligand>
</feature>
<comment type="function">
    <text evidence="5">O-methyltransferase that catalyzes the 2 O-methylation steps in the ubiquinone biosynthetic pathway.</text>
</comment>
<accession>A0A3N5Y9F2</accession>
<reference evidence="7 8" key="1">
    <citation type="submission" date="2018-11" db="EMBL/GenBank/DDBJ databases">
        <authorList>
            <person name="Ye M.-Q."/>
            <person name="Du Z.-J."/>
        </authorList>
    </citation>
    <scope>NUCLEOTIDE SEQUENCE [LARGE SCALE GENOMIC DNA]</scope>
    <source>
        <strain evidence="7 8">U0105</strain>
    </source>
</reference>
<feature type="binding site" evidence="5">
    <location>
        <position position="49"/>
    </location>
    <ligand>
        <name>S-adenosyl-L-methionine</name>
        <dbReference type="ChEBI" id="CHEBI:59789"/>
    </ligand>
</feature>
<keyword evidence="1 5" id="KW-0489">Methyltransferase</keyword>
<dbReference type="Gene3D" id="3.40.50.150">
    <property type="entry name" value="Vaccinia Virus protein VP39"/>
    <property type="match status" value="1"/>
</dbReference>
<dbReference type="EMBL" id="RPOK01000005">
    <property type="protein sequence ID" value="RPJ65245.1"/>
    <property type="molecule type" value="Genomic_DNA"/>
</dbReference>
<dbReference type="SUPFAM" id="SSF53335">
    <property type="entry name" value="S-adenosyl-L-methionine-dependent methyltransferases"/>
    <property type="match status" value="1"/>
</dbReference>
<comment type="caution">
    <text evidence="7">The sequence shown here is derived from an EMBL/GenBank/DDBJ whole genome shotgun (WGS) entry which is preliminary data.</text>
</comment>
<dbReference type="PANTHER" id="PTHR43464:SF19">
    <property type="entry name" value="UBIQUINONE BIOSYNTHESIS O-METHYLTRANSFERASE, MITOCHONDRIAL"/>
    <property type="match status" value="1"/>
</dbReference>
<evidence type="ECO:0000259" key="6">
    <source>
        <dbReference type="Pfam" id="PF08241"/>
    </source>
</evidence>
<comment type="similarity">
    <text evidence="5">Belongs to the methyltransferase superfamily. UbiG/COQ3 family.</text>
</comment>
<comment type="catalytic activity">
    <reaction evidence="5">
        <text>a 3-(all-trans-polyprenyl)benzene-1,2-diol + S-adenosyl-L-methionine = a 2-methoxy-6-(all-trans-polyprenyl)phenol + S-adenosyl-L-homocysteine + H(+)</text>
        <dbReference type="Rhea" id="RHEA:31411"/>
        <dbReference type="Rhea" id="RHEA-COMP:9550"/>
        <dbReference type="Rhea" id="RHEA-COMP:9551"/>
        <dbReference type="ChEBI" id="CHEBI:15378"/>
        <dbReference type="ChEBI" id="CHEBI:57856"/>
        <dbReference type="ChEBI" id="CHEBI:59789"/>
        <dbReference type="ChEBI" id="CHEBI:62729"/>
        <dbReference type="ChEBI" id="CHEBI:62731"/>
        <dbReference type="EC" id="2.1.1.222"/>
    </reaction>
</comment>
<evidence type="ECO:0000256" key="2">
    <source>
        <dbReference type="ARBA" id="ARBA00022679"/>
    </source>
</evidence>
<organism evidence="7 8">
    <name type="scientific">Alteromonas sediminis</name>
    <dbReference type="NCBI Taxonomy" id="2259342"/>
    <lineage>
        <taxon>Bacteria</taxon>
        <taxon>Pseudomonadati</taxon>
        <taxon>Pseudomonadota</taxon>
        <taxon>Gammaproteobacteria</taxon>
        <taxon>Alteromonadales</taxon>
        <taxon>Alteromonadaceae</taxon>
        <taxon>Alteromonas/Salinimonas group</taxon>
        <taxon>Alteromonas</taxon>
    </lineage>
</organism>
<evidence type="ECO:0000256" key="4">
    <source>
        <dbReference type="ARBA" id="ARBA00022691"/>
    </source>
</evidence>
<gene>
    <name evidence="5 7" type="primary">ubiG</name>
    <name evidence="7" type="ORF">DRW07_15160</name>
</gene>
<dbReference type="InterPro" id="IPR010233">
    <property type="entry name" value="UbiG_MeTrfase"/>
</dbReference>
<sequence length="255" mass="28296">MLDKSTLSKPLSDNKTIDPTEVAKFDKLAREWWDPQGKMRTALEFNRARLGYIKRSIESHFTLDDKTAIPLHGISILDVGSGGGLISEPLAALGADVTGIDASAVSVEVAKRHAAQSGITVDYQHTLSSELVKQKRKFDVVINAEVVEHVADQQQLINECCQLVKPQGLLILATLNKTLKSFIIAIVGAEYVMRYLPIGTHDWQYFVKPETLQSWTQAHQFSLLSQTGMKLNPFSGSWSESSDMSVNYIQSYSKV</sequence>
<dbReference type="PANTHER" id="PTHR43464">
    <property type="entry name" value="METHYLTRANSFERASE"/>
    <property type="match status" value="1"/>
</dbReference>
<dbReference type="InterPro" id="IPR013216">
    <property type="entry name" value="Methyltransf_11"/>
</dbReference>
<keyword evidence="8" id="KW-1185">Reference proteome</keyword>
<dbReference type="GO" id="GO:0102208">
    <property type="term" value="F:2-polyprenyl-6-hydroxyphenol methylase activity"/>
    <property type="evidence" value="ECO:0007669"/>
    <property type="project" value="UniProtKB-EC"/>
</dbReference>
<dbReference type="AlphaFoldDB" id="A0A3N5Y9F2"/>
<feature type="binding site" evidence="5">
    <location>
        <position position="144"/>
    </location>
    <ligand>
        <name>S-adenosyl-L-methionine</name>
        <dbReference type="ChEBI" id="CHEBI:59789"/>
    </ligand>
</feature>